<accession>A0A7W2FPD3</accession>
<sequence length="363" mass="40908">MRITALPRALIILLLCALATPTLAEDNTITELNIGSYNCPPFAMLNEDKSYSGLSILLWEKIALEMNVRYTITNHGLTELLNSIEDGSLNVGVTCLSITPEREEVLDFSHSFYETHLAIAVKQQGYLSSIKNVFLNTKLLLVIAVVFVLAACVGIIYYLLEHRINDKLYSMPGKKAQMLEGFILGLLFITKGPFNYFEFKTLPGRVLTVFLAIFTTFFIASVTAVLASSFTLGLLSSEVKSFNDLTNMSVGAKRASTSSHYLVSQAIVHRTYPDIEHLLQALDNEDIDAIVADDAVLKYLIKKSKEKGEFEQLMVLPYRFEKQNYGLAIENNSPYREQINRALLKIRHSQEWQQALHEYFAEN</sequence>
<evidence type="ECO:0000256" key="9">
    <source>
        <dbReference type="ARBA" id="ARBA00023303"/>
    </source>
</evidence>
<dbReference type="EMBL" id="JACFYF010000002">
    <property type="protein sequence ID" value="MBA5761788.1"/>
    <property type="molecule type" value="Genomic_DNA"/>
</dbReference>
<evidence type="ECO:0000256" key="1">
    <source>
        <dbReference type="ARBA" id="ARBA00004141"/>
    </source>
</evidence>
<proteinExistence type="predicted"/>
<feature type="transmembrane region" description="Helical" evidence="10">
    <location>
        <begin position="139"/>
        <end position="160"/>
    </location>
</feature>
<evidence type="ECO:0000259" key="12">
    <source>
        <dbReference type="SMART" id="SM00062"/>
    </source>
</evidence>
<evidence type="ECO:0000256" key="10">
    <source>
        <dbReference type="SAM" id="Phobius"/>
    </source>
</evidence>
<feature type="transmembrane region" description="Helical" evidence="10">
    <location>
        <begin position="181"/>
        <end position="197"/>
    </location>
</feature>
<feature type="signal peptide" evidence="11">
    <location>
        <begin position="1"/>
        <end position="24"/>
    </location>
</feature>
<comment type="subcellular location">
    <subcellularLocation>
        <location evidence="1">Membrane</location>
        <topology evidence="1">Multi-pass membrane protein</topology>
    </subcellularLocation>
</comment>
<evidence type="ECO:0000256" key="5">
    <source>
        <dbReference type="ARBA" id="ARBA00023065"/>
    </source>
</evidence>
<dbReference type="RefSeq" id="WP_182107412.1">
    <property type="nucleotide sequence ID" value="NZ_JACFYF010000002.1"/>
</dbReference>
<feature type="domain" description="Solute-binding protein family 3/N-terminal" evidence="12">
    <location>
        <begin position="31"/>
        <end position="363"/>
    </location>
</feature>
<dbReference type="AlphaFoldDB" id="A0A7W2FPD3"/>
<keyword evidence="11" id="KW-0732">Signal</keyword>
<keyword evidence="7" id="KW-0675">Receptor</keyword>
<keyword evidence="14" id="KW-1185">Reference proteome</keyword>
<evidence type="ECO:0000256" key="11">
    <source>
        <dbReference type="SAM" id="SignalP"/>
    </source>
</evidence>
<feature type="transmembrane region" description="Helical" evidence="10">
    <location>
        <begin position="209"/>
        <end position="235"/>
    </location>
</feature>
<evidence type="ECO:0000313" key="13">
    <source>
        <dbReference type="EMBL" id="MBA5761788.1"/>
    </source>
</evidence>
<keyword evidence="6 10" id="KW-0472">Membrane</keyword>
<dbReference type="GO" id="GO:0015276">
    <property type="term" value="F:ligand-gated monoatomic ion channel activity"/>
    <property type="evidence" value="ECO:0007669"/>
    <property type="project" value="InterPro"/>
</dbReference>
<dbReference type="Proteomes" id="UP000571701">
    <property type="component" value="Unassembled WGS sequence"/>
</dbReference>
<dbReference type="SUPFAM" id="SSF53850">
    <property type="entry name" value="Periplasmic binding protein-like II"/>
    <property type="match status" value="1"/>
</dbReference>
<evidence type="ECO:0000256" key="7">
    <source>
        <dbReference type="ARBA" id="ARBA00023170"/>
    </source>
</evidence>
<keyword evidence="9" id="KW-0407">Ion channel</keyword>
<keyword evidence="2" id="KW-0813">Transport</keyword>
<gene>
    <name evidence="13" type="ORF">H2O73_05445</name>
</gene>
<evidence type="ECO:0000256" key="2">
    <source>
        <dbReference type="ARBA" id="ARBA00022448"/>
    </source>
</evidence>
<keyword evidence="3 10" id="KW-0812">Transmembrane</keyword>
<dbReference type="InterPro" id="IPR001638">
    <property type="entry name" value="Solute-binding_3/MltF_N"/>
</dbReference>
<dbReference type="Gene3D" id="3.40.190.10">
    <property type="entry name" value="Periplasmic binding protein-like II"/>
    <property type="match status" value="3"/>
</dbReference>
<dbReference type="PANTHER" id="PTHR18966">
    <property type="entry name" value="IONOTROPIC GLUTAMATE RECEPTOR"/>
    <property type="match status" value="1"/>
</dbReference>
<keyword evidence="4 10" id="KW-1133">Transmembrane helix</keyword>
<dbReference type="InterPro" id="IPR015683">
    <property type="entry name" value="Ionotropic_Glu_rcpt"/>
</dbReference>
<name>A0A7W2FPD3_9VIBR</name>
<evidence type="ECO:0000256" key="3">
    <source>
        <dbReference type="ARBA" id="ARBA00022692"/>
    </source>
</evidence>
<dbReference type="InterPro" id="IPR001320">
    <property type="entry name" value="Iontro_rcpt_C"/>
</dbReference>
<evidence type="ECO:0000256" key="8">
    <source>
        <dbReference type="ARBA" id="ARBA00023180"/>
    </source>
</evidence>
<keyword evidence="5" id="KW-0406">Ion transport</keyword>
<dbReference type="SMART" id="SM00062">
    <property type="entry name" value="PBPb"/>
    <property type="match status" value="1"/>
</dbReference>
<dbReference type="SUPFAM" id="SSF81324">
    <property type="entry name" value="Voltage-gated potassium channels"/>
    <property type="match status" value="1"/>
</dbReference>
<reference evidence="13 14" key="1">
    <citation type="submission" date="2020-07" db="EMBL/GenBank/DDBJ databases">
        <title>Vibrio marinisediminis sp. nov., isolated from marine sediment.</title>
        <authorList>
            <person name="Ji X."/>
        </authorList>
    </citation>
    <scope>NUCLEOTIDE SEQUENCE [LARGE SCALE GENOMIC DNA]</scope>
    <source>
        <strain evidence="13 14">404</strain>
    </source>
</reference>
<comment type="caution">
    <text evidence="13">The sequence shown here is derived from an EMBL/GenBank/DDBJ whole genome shotgun (WGS) entry which is preliminary data.</text>
</comment>
<dbReference type="GO" id="GO:0016020">
    <property type="term" value="C:membrane"/>
    <property type="evidence" value="ECO:0007669"/>
    <property type="project" value="UniProtKB-SubCell"/>
</dbReference>
<evidence type="ECO:0000256" key="6">
    <source>
        <dbReference type="ARBA" id="ARBA00023136"/>
    </source>
</evidence>
<evidence type="ECO:0000256" key="4">
    <source>
        <dbReference type="ARBA" id="ARBA00022989"/>
    </source>
</evidence>
<organism evidence="13 14">
    <name type="scientific">Vibrio marinisediminis</name>
    <dbReference type="NCBI Taxonomy" id="2758441"/>
    <lineage>
        <taxon>Bacteria</taxon>
        <taxon>Pseudomonadati</taxon>
        <taxon>Pseudomonadota</taxon>
        <taxon>Gammaproteobacteria</taxon>
        <taxon>Vibrionales</taxon>
        <taxon>Vibrionaceae</taxon>
        <taxon>Vibrio</taxon>
    </lineage>
</organism>
<protein>
    <submittedName>
        <fullName evidence="13">Transporter substrate-binding domain-containing protein</fullName>
    </submittedName>
</protein>
<dbReference type="Pfam" id="PF00060">
    <property type="entry name" value="Lig_chan"/>
    <property type="match status" value="1"/>
</dbReference>
<keyword evidence="8" id="KW-0325">Glycoprotein</keyword>
<feature type="chain" id="PRO_5031480662" evidence="11">
    <location>
        <begin position="25"/>
        <end position="363"/>
    </location>
</feature>
<dbReference type="Pfam" id="PF00497">
    <property type="entry name" value="SBP_bac_3"/>
    <property type="match status" value="1"/>
</dbReference>
<evidence type="ECO:0000313" key="14">
    <source>
        <dbReference type="Proteomes" id="UP000571701"/>
    </source>
</evidence>